<organism evidence="1 2">
    <name type="scientific">Crenobacter oryzisoli</name>
    <dbReference type="NCBI Taxonomy" id="3056844"/>
    <lineage>
        <taxon>Bacteria</taxon>
        <taxon>Pseudomonadati</taxon>
        <taxon>Pseudomonadota</taxon>
        <taxon>Betaproteobacteria</taxon>
        <taxon>Neisseriales</taxon>
        <taxon>Neisseriaceae</taxon>
        <taxon>Crenobacter</taxon>
    </lineage>
</organism>
<dbReference type="EMBL" id="JAUEDK010000037">
    <property type="protein sequence ID" value="MDN0076617.1"/>
    <property type="molecule type" value="Genomic_DNA"/>
</dbReference>
<gene>
    <name evidence="1" type="ORF">QU481_17260</name>
</gene>
<sequence length="102" mass="11424">MADKKIWGLGLLPLVAAQQAEQQVRAELQWAEQVIAEQGRTLALLQQELARGRDQHQAEQRGLGLQEQLEALQQQRVAKRQQAEVQQQGAAAAGQRRYTVTD</sequence>
<comment type="caution">
    <text evidence="1">The sequence shown here is derived from an EMBL/GenBank/DDBJ whole genome shotgun (WGS) entry which is preliminary data.</text>
</comment>
<proteinExistence type="predicted"/>
<evidence type="ECO:0000313" key="2">
    <source>
        <dbReference type="Proteomes" id="UP001168540"/>
    </source>
</evidence>
<name>A0ABT7XS46_9NEIS</name>
<protein>
    <recommendedName>
        <fullName evidence="3">Flagellar FliJ protein</fullName>
    </recommendedName>
</protein>
<accession>A0ABT7XS46</accession>
<dbReference type="RefSeq" id="WP_289831269.1">
    <property type="nucleotide sequence ID" value="NZ_JAUEDK010000037.1"/>
</dbReference>
<evidence type="ECO:0000313" key="1">
    <source>
        <dbReference type="EMBL" id="MDN0076617.1"/>
    </source>
</evidence>
<evidence type="ECO:0008006" key="3">
    <source>
        <dbReference type="Google" id="ProtNLM"/>
    </source>
</evidence>
<reference evidence="1" key="1">
    <citation type="submission" date="2023-06" db="EMBL/GenBank/DDBJ databases">
        <authorList>
            <person name="Zhang S."/>
        </authorList>
    </citation>
    <scope>NUCLEOTIDE SEQUENCE</scope>
    <source>
        <strain evidence="1">SG2303</strain>
    </source>
</reference>
<keyword evidence="2" id="KW-1185">Reference proteome</keyword>
<dbReference type="Proteomes" id="UP001168540">
    <property type="component" value="Unassembled WGS sequence"/>
</dbReference>